<gene>
    <name evidence="1" type="ORF">OLC1_LOCUS23074</name>
</gene>
<accession>A0AAV1EB16</accession>
<keyword evidence="2" id="KW-1185">Reference proteome</keyword>
<dbReference type="AlphaFoldDB" id="A0AAV1EB16"/>
<name>A0AAV1EB16_OLDCO</name>
<evidence type="ECO:0000313" key="1">
    <source>
        <dbReference type="EMBL" id="CAI9116908.1"/>
    </source>
</evidence>
<dbReference type="EMBL" id="OX459125">
    <property type="protein sequence ID" value="CAI9116908.1"/>
    <property type="molecule type" value="Genomic_DNA"/>
</dbReference>
<protein>
    <submittedName>
        <fullName evidence="1">OLC1v1018197C1</fullName>
    </submittedName>
</protein>
<proteinExistence type="predicted"/>
<organism evidence="1 2">
    <name type="scientific">Oldenlandia corymbosa var. corymbosa</name>
    <dbReference type="NCBI Taxonomy" id="529605"/>
    <lineage>
        <taxon>Eukaryota</taxon>
        <taxon>Viridiplantae</taxon>
        <taxon>Streptophyta</taxon>
        <taxon>Embryophyta</taxon>
        <taxon>Tracheophyta</taxon>
        <taxon>Spermatophyta</taxon>
        <taxon>Magnoliopsida</taxon>
        <taxon>eudicotyledons</taxon>
        <taxon>Gunneridae</taxon>
        <taxon>Pentapetalae</taxon>
        <taxon>asterids</taxon>
        <taxon>lamiids</taxon>
        <taxon>Gentianales</taxon>
        <taxon>Rubiaceae</taxon>
        <taxon>Rubioideae</taxon>
        <taxon>Spermacoceae</taxon>
        <taxon>Hedyotis-Oldenlandia complex</taxon>
        <taxon>Oldenlandia</taxon>
    </lineage>
</organism>
<sequence length="211" mass="23538">MPRVVLHLSMSKKCTNKKSAVSVEADVLYSLQAELLELEVQLPEGELLLDLISKVESCGSRCLEELPRIGIELKKACCRVKVLKALESKMTSDFLEQLIAEANVLQIEKEKLFVDISELAVEMVWEERAKEVLSNEAKMSEFEDILSFENQASSLIIRCIVEAGLSFRLEFALISKLQDACSTLRWCFKGLAVCDVIPALQVGSMPLALTI</sequence>
<reference evidence="1" key="1">
    <citation type="submission" date="2023-03" db="EMBL/GenBank/DDBJ databases">
        <authorList>
            <person name="Julca I."/>
        </authorList>
    </citation>
    <scope>NUCLEOTIDE SEQUENCE</scope>
</reference>
<dbReference type="Proteomes" id="UP001161247">
    <property type="component" value="Chromosome 8"/>
</dbReference>
<evidence type="ECO:0000313" key="2">
    <source>
        <dbReference type="Proteomes" id="UP001161247"/>
    </source>
</evidence>